<keyword evidence="1" id="KW-0677">Repeat</keyword>
<evidence type="ECO:0000259" key="3">
    <source>
        <dbReference type="Pfam" id="PF24883"/>
    </source>
</evidence>
<dbReference type="InterPro" id="IPR027417">
    <property type="entry name" value="P-loop_NTPase"/>
</dbReference>
<proteinExistence type="predicted"/>
<accession>R7SDY3</accession>
<dbReference type="GeneID" id="19206387"/>
<dbReference type="Pfam" id="PF24883">
    <property type="entry name" value="NPHP3_N"/>
    <property type="match status" value="1"/>
</dbReference>
<sequence length="402" mass="45025">MMADIASKRMDRADPWQKLAQECTQGAAYDSNERQPHSGSKCLPGTRIELLRTIKAATEDGRRKILWISGEPGSGKSTVAHTVADSLREEGRLAGTFFFSRMNGRRSTFDFVLLTFAYQLGLQHHRAREVITKAIADDPALLAPEKSRLDQLDRLVIQPLRILASVWGRTGHGMSLVMDALDEGVPTGTGNHHFRASISSLALKGVPTGIETLWPFVSLLARLVRDTTLPISNIVITSRPSTEAVMRSMEFADIIQPIHIEDFNSREDVTLFLRNAFEEVYRTQNLSVSCPRPWPSDEDILILSDRANGRFGVAATIVRVISQDQPDFRLPLVCRMLQRSAKAAQGDMSKLYDSLTDYIDTMSEPLICRYPFINFLLIAFGMVSFAMYQSRNDSLEDVSRDL</sequence>
<dbReference type="OrthoDB" id="5967843at2759"/>
<dbReference type="KEGG" id="cput:CONPUDRAFT_170111"/>
<dbReference type="PANTHER" id="PTHR10039">
    <property type="entry name" value="AMELOGENIN"/>
    <property type="match status" value="1"/>
</dbReference>
<keyword evidence="2" id="KW-1133">Transmembrane helix</keyword>
<keyword evidence="5" id="KW-1185">Reference proteome</keyword>
<dbReference type="InterPro" id="IPR056884">
    <property type="entry name" value="NPHP3-like_N"/>
</dbReference>
<feature type="domain" description="Nephrocystin 3-like N-terminal" evidence="3">
    <location>
        <begin position="59"/>
        <end position="183"/>
    </location>
</feature>
<organism evidence="4 5">
    <name type="scientific">Coniophora puteana (strain RWD-64-598)</name>
    <name type="common">Brown rot fungus</name>
    <dbReference type="NCBI Taxonomy" id="741705"/>
    <lineage>
        <taxon>Eukaryota</taxon>
        <taxon>Fungi</taxon>
        <taxon>Dikarya</taxon>
        <taxon>Basidiomycota</taxon>
        <taxon>Agaricomycotina</taxon>
        <taxon>Agaricomycetes</taxon>
        <taxon>Agaricomycetidae</taxon>
        <taxon>Boletales</taxon>
        <taxon>Coniophorineae</taxon>
        <taxon>Coniophoraceae</taxon>
        <taxon>Coniophora</taxon>
    </lineage>
</organism>
<protein>
    <recommendedName>
        <fullName evidence="3">Nephrocystin 3-like N-terminal domain-containing protein</fullName>
    </recommendedName>
</protein>
<name>R7SDY3_CONPW</name>
<evidence type="ECO:0000256" key="2">
    <source>
        <dbReference type="SAM" id="Phobius"/>
    </source>
</evidence>
<keyword evidence="2" id="KW-0472">Membrane</keyword>
<dbReference type="OMA" id="IERCKAF"/>
<reference evidence="5" key="1">
    <citation type="journal article" date="2012" name="Science">
        <title>The Paleozoic origin of enzymatic lignin decomposition reconstructed from 31 fungal genomes.</title>
        <authorList>
            <person name="Floudas D."/>
            <person name="Binder M."/>
            <person name="Riley R."/>
            <person name="Barry K."/>
            <person name="Blanchette R.A."/>
            <person name="Henrissat B."/>
            <person name="Martinez A.T."/>
            <person name="Otillar R."/>
            <person name="Spatafora J.W."/>
            <person name="Yadav J.S."/>
            <person name="Aerts A."/>
            <person name="Benoit I."/>
            <person name="Boyd A."/>
            <person name="Carlson A."/>
            <person name="Copeland A."/>
            <person name="Coutinho P.M."/>
            <person name="de Vries R.P."/>
            <person name="Ferreira P."/>
            <person name="Findley K."/>
            <person name="Foster B."/>
            <person name="Gaskell J."/>
            <person name="Glotzer D."/>
            <person name="Gorecki P."/>
            <person name="Heitman J."/>
            <person name="Hesse C."/>
            <person name="Hori C."/>
            <person name="Igarashi K."/>
            <person name="Jurgens J.A."/>
            <person name="Kallen N."/>
            <person name="Kersten P."/>
            <person name="Kohler A."/>
            <person name="Kuees U."/>
            <person name="Kumar T.K.A."/>
            <person name="Kuo A."/>
            <person name="LaButti K."/>
            <person name="Larrondo L.F."/>
            <person name="Lindquist E."/>
            <person name="Ling A."/>
            <person name="Lombard V."/>
            <person name="Lucas S."/>
            <person name="Lundell T."/>
            <person name="Martin R."/>
            <person name="McLaughlin D.J."/>
            <person name="Morgenstern I."/>
            <person name="Morin E."/>
            <person name="Murat C."/>
            <person name="Nagy L.G."/>
            <person name="Nolan M."/>
            <person name="Ohm R.A."/>
            <person name="Patyshakuliyeva A."/>
            <person name="Rokas A."/>
            <person name="Ruiz-Duenas F.J."/>
            <person name="Sabat G."/>
            <person name="Salamov A."/>
            <person name="Samejima M."/>
            <person name="Schmutz J."/>
            <person name="Slot J.C."/>
            <person name="St John F."/>
            <person name="Stenlid J."/>
            <person name="Sun H."/>
            <person name="Sun S."/>
            <person name="Syed K."/>
            <person name="Tsang A."/>
            <person name="Wiebenga A."/>
            <person name="Young D."/>
            <person name="Pisabarro A."/>
            <person name="Eastwood D.C."/>
            <person name="Martin F."/>
            <person name="Cullen D."/>
            <person name="Grigoriev I.V."/>
            <person name="Hibbett D.S."/>
        </authorList>
    </citation>
    <scope>NUCLEOTIDE SEQUENCE [LARGE SCALE GENOMIC DNA]</scope>
    <source>
        <strain evidence="5">RWD-64-598 SS2</strain>
    </source>
</reference>
<gene>
    <name evidence="4" type="ORF">CONPUDRAFT_170111</name>
</gene>
<dbReference type="PANTHER" id="PTHR10039:SF14">
    <property type="entry name" value="NACHT DOMAIN-CONTAINING PROTEIN"/>
    <property type="match status" value="1"/>
</dbReference>
<dbReference type="SUPFAM" id="SSF52540">
    <property type="entry name" value="P-loop containing nucleoside triphosphate hydrolases"/>
    <property type="match status" value="1"/>
</dbReference>
<evidence type="ECO:0000313" key="4">
    <source>
        <dbReference type="EMBL" id="EIW74381.1"/>
    </source>
</evidence>
<evidence type="ECO:0000313" key="5">
    <source>
        <dbReference type="Proteomes" id="UP000053558"/>
    </source>
</evidence>
<feature type="transmembrane region" description="Helical" evidence="2">
    <location>
        <begin position="370"/>
        <end position="388"/>
    </location>
</feature>
<dbReference type="Gene3D" id="3.40.50.300">
    <property type="entry name" value="P-loop containing nucleotide triphosphate hydrolases"/>
    <property type="match status" value="1"/>
</dbReference>
<evidence type="ECO:0000256" key="1">
    <source>
        <dbReference type="ARBA" id="ARBA00022737"/>
    </source>
</evidence>
<dbReference type="AlphaFoldDB" id="R7SDY3"/>
<dbReference type="Proteomes" id="UP000053558">
    <property type="component" value="Unassembled WGS sequence"/>
</dbReference>
<dbReference type="EMBL" id="JH711592">
    <property type="protein sequence ID" value="EIW74381.1"/>
    <property type="molecule type" value="Genomic_DNA"/>
</dbReference>
<dbReference type="RefSeq" id="XP_007775400.1">
    <property type="nucleotide sequence ID" value="XM_007777210.1"/>
</dbReference>
<keyword evidence="2" id="KW-0812">Transmembrane</keyword>